<keyword evidence="2" id="KW-1185">Reference proteome</keyword>
<protein>
    <recommendedName>
        <fullName evidence="3">Group-specific protein</fullName>
    </recommendedName>
</protein>
<evidence type="ECO:0000313" key="2">
    <source>
        <dbReference type="Proteomes" id="UP000605259"/>
    </source>
</evidence>
<reference evidence="1" key="1">
    <citation type="journal article" date="2014" name="Int. J. Syst. Evol. Microbiol.">
        <title>Complete genome sequence of Corynebacterium casei LMG S-19264T (=DSM 44701T), isolated from a smear-ripened cheese.</title>
        <authorList>
            <consortium name="US DOE Joint Genome Institute (JGI-PGF)"/>
            <person name="Walter F."/>
            <person name="Albersmeier A."/>
            <person name="Kalinowski J."/>
            <person name="Ruckert C."/>
        </authorList>
    </citation>
    <scope>NUCLEOTIDE SEQUENCE</scope>
    <source>
        <strain evidence="1">CGMCC 1.12698</strain>
    </source>
</reference>
<gene>
    <name evidence="1" type="ORF">GCM10007140_21940</name>
</gene>
<dbReference type="AlphaFoldDB" id="A0A917AUT7"/>
<proteinExistence type="predicted"/>
<dbReference type="EMBL" id="BMFK01000001">
    <property type="protein sequence ID" value="GGE71599.1"/>
    <property type="molecule type" value="Genomic_DNA"/>
</dbReference>
<accession>A0A917AUT7</accession>
<evidence type="ECO:0000313" key="1">
    <source>
        <dbReference type="EMBL" id="GGE71599.1"/>
    </source>
</evidence>
<name>A0A917AUT7_9BACI</name>
<evidence type="ECO:0008006" key="3">
    <source>
        <dbReference type="Google" id="ProtNLM"/>
    </source>
</evidence>
<comment type="caution">
    <text evidence="1">The sequence shown here is derived from an EMBL/GenBank/DDBJ whole genome shotgun (WGS) entry which is preliminary data.</text>
</comment>
<sequence>MSSSILTLLDGIQKQSDSLMLDNFHTDLAQTKISILLKDEVDWIIIFQVVGVDKLGITNSIYAYSNKIPGTYHLFTDDGIVFLDEEETALFNDDGEFIPCLYNGTVSIQQQDVTYSFTQQEYEEAGIEVRTEEAYSTYFLRMLSSKKEIRELLWLSTSQMLDYIEMEDDWEAWYETEEWQHVVDEKVSENVFFQSVVEAIEKKDKTRIKQGVPNTHWKHWIDSD</sequence>
<dbReference type="Proteomes" id="UP000605259">
    <property type="component" value="Unassembled WGS sequence"/>
</dbReference>
<dbReference type="InterPro" id="IPR054272">
    <property type="entry name" value="DUF7003"/>
</dbReference>
<organism evidence="1 2">
    <name type="scientific">Priestia taiwanensis</name>
    <dbReference type="NCBI Taxonomy" id="1347902"/>
    <lineage>
        <taxon>Bacteria</taxon>
        <taxon>Bacillati</taxon>
        <taxon>Bacillota</taxon>
        <taxon>Bacilli</taxon>
        <taxon>Bacillales</taxon>
        <taxon>Bacillaceae</taxon>
        <taxon>Priestia</taxon>
    </lineage>
</organism>
<dbReference type="Pfam" id="PF22535">
    <property type="entry name" value="DUF7003"/>
    <property type="match status" value="1"/>
</dbReference>
<dbReference type="RefSeq" id="WP_188388390.1">
    <property type="nucleotide sequence ID" value="NZ_BMFK01000001.1"/>
</dbReference>
<reference evidence="1" key="2">
    <citation type="submission" date="2020-09" db="EMBL/GenBank/DDBJ databases">
        <authorList>
            <person name="Sun Q."/>
            <person name="Zhou Y."/>
        </authorList>
    </citation>
    <scope>NUCLEOTIDE SEQUENCE</scope>
    <source>
        <strain evidence="1">CGMCC 1.12698</strain>
    </source>
</reference>